<name>S3L5V1_TREMA</name>
<comment type="caution">
    <text evidence="2">The sequence shown here is derived from an EMBL/GenBank/DDBJ whole genome shotgun (WGS) entry which is preliminary data.</text>
</comment>
<dbReference type="PATRIC" id="fig|1125699.3.peg.138"/>
<evidence type="ECO:0000313" key="3">
    <source>
        <dbReference type="Proteomes" id="UP000014541"/>
    </source>
</evidence>
<feature type="region of interest" description="Disordered" evidence="1">
    <location>
        <begin position="65"/>
        <end position="96"/>
    </location>
</feature>
<gene>
    <name evidence="2" type="ORF">HMPREF9194_00138</name>
</gene>
<dbReference type="OrthoDB" id="366075at2"/>
<evidence type="ECO:0000256" key="1">
    <source>
        <dbReference type="SAM" id="MobiDB-lite"/>
    </source>
</evidence>
<dbReference type="EMBL" id="ATFF01000002">
    <property type="protein sequence ID" value="EPF32149.1"/>
    <property type="molecule type" value="Genomic_DNA"/>
</dbReference>
<dbReference type="Proteomes" id="UP000014541">
    <property type="component" value="Unassembled WGS sequence"/>
</dbReference>
<dbReference type="eggNOG" id="ENOG5033PP0">
    <property type="taxonomic scope" value="Bacteria"/>
</dbReference>
<feature type="compositionally biased region" description="Basic and acidic residues" evidence="1">
    <location>
        <begin position="363"/>
        <end position="387"/>
    </location>
</feature>
<feature type="compositionally biased region" description="Basic and acidic residues" evidence="1">
    <location>
        <begin position="73"/>
        <end position="85"/>
    </location>
</feature>
<organism evidence="2 3">
    <name type="scientific">Treponema maltophilum ATCC 51939</name>
    <dbReference type="NCBI Taxonomy" id="1125699"/>
    <lineage>
        <taxon>Bacteria</taxon>
        <taxon>Pseudomonadati</taxon>
        <taxon>Spirochaetota</taxon>
        <taxon>Spirochaetia</taxon>
        <taxon>Spirochaetales</taxon>
        <taxon>Treponemataceae</taxon>
        <taxon>Treponema</taxon>
    </lineage>
</organism>
<feature type="region of interest" description="Disordered" evidence="1">
    <location>
        <begin position="686"/>
        <end position="706"/>
    </location>
</feature>
<dbReference type="RefSeq" id="WP_016524446.1">
    <property type="nucleotide sequence ID" value="NZ_KE332518.1"/>
</dbReference>
<feature type="compositionally biased region" description="Polar residues" evidence="1">
    <location>
        <begin position="689"/>
        <end position="706"/>
    </location>
</feature>
<proteinExistence type="predicted"/>
<feature type="compositionally biased region" description="Basic and acidic residues" evidence="1">
    <location>
        <begin position="13"/>
        <end position="24"/>
    </location>
</feature>
<reference evidence="2 3" key="1">
    <citation type="submission" date="2013-04" db="EMBL/GenBank/DDBJ databases">
        <title>The Genome Sequence of Treponema maltophilum ATCC 51939.</title>
        <authorList>
            <consortium name="The Broad Institute Genomics Platform"/>
            <person name="Earl A."/>
            <person name="Ward D."/>
            <person name="Feldgarden M."/>
            <person name="Gevers D."/>
            <person name="Leonetti C."/>
            <person name="Blanton J.M."/>
            <person name="Dewhirst F.E."/>
            <person name="Izard J."/>
            <person name="Walker B."/>
            <person name="Young S."/>
            <person name="Zeng Q."/>
            <person name="Gargeya S."/>
            <person name="Fitzgerald M."/>
            <person name="Haas B."/>
            <person name="Abouelleil A."/>
            <person name="Allen A.W."/>
            <person name="Alvarado L."/>
            <person name="Arachchi H.M."/>
            <person name="Berlin A.M."/>
            <person name="Chapman S.B."/>
            <person name="Gainer-Dewar J."/>
            <person name="Goldberg J."/>
            <person name="Griggs A."/>
            <person name="Gujja S."/>
            <person name="Hansen M."/>
            <person name="Howarth C."/>
            <person name="Imamovic A."/>
            <person name="Ireland A."/>
            <person name="Larimer J."/>
            <person name="McCowan C."/>
            <person name="Murphy C."/>
            <person name="Pearson M."/>
            <person name="Poon T.W."/>
            <person name="Priest M."/>
            <person name="Roberts A."/>
            <person name="Saif S."/>
            <person name="Shea T."/>
            <person name="Sisk P."/>
            <person name="Sykes S."/>
            <person name="Wortman J."/>
            <person name="Nusbaum C."/>
            <person name="Birren B."/>
        </authorList>
    </citation>
    <scope>NUCLEOTIDE SEQUENCE [LARGE SCALE GENOMIC DNA]</scope>
    <source>
        <strain evidence="2 3">ATCC 51939</strain>
    </source>
</reference>
<dbReference type="AlphaFoldDB" id="S3L5V1"/>
<protein>
    <submittedName>
        <fullName evidence="2">Uncharacterized protein</fullName>
    </submittedName>
</protein>
<feature type="region of interest" description="Disordered" evidence="1">
    <location>
        <begin position="1"/>
        <end position="24"/>
    </location>
</feature>
<evidence type="ECO:0000313" key="2">
    <source>
        <dbReference type="EMBL" id="EPF32149.1"/>
    </source>
</evidence>
<dbReference type="HOGENOM" id="CLU_409898_0_0_12"/>
<sequence>MDIVSKKPQAKYEPGELQKTRENIGDIAREEAEVMMKRLGGEIGVEKPEIIDDEVLKKVRSARKFVPGKNRKKKDEQTEQAERRNSPNRRGGSVFSAGERTSAVISGLPGKKYRLPHLSPRQKQLFDKLMISREYHIRNAPGFFAMLFSFGRGGPERVADSFIKNDLTAHIRHIDLFIESVQALILAVPPSYKNKINTDNDFIYRALRVIYNWDTLPVKAELSLLKKKSSWILIEDTVPFIKELYRPLIQLYFLGELEMTRIIKKTYGWTVKTQIREKENMRCLNAARQAAAEWLYIFGQVIKGAYPLLMRMCVNEFEPYPDFYTKRISDIMNFLEITKYDIVLPKRNDEKERLHKTVQIKTEGTEAAKAEESPKETEEAKKESMSEEKRGLILQSLGVLDKLFPDAGWLHLADRPDMYPYFQPLYSFPDGFNLLAPTNPLQITIVLLRIIEDFFQGCRNIPLSPPDTEDNPLERDNLQKIFSDWTLYREYLFDRLMAPALKEYVNHAYTQSDFRNSRYAKRELSNWLWQIKFYFHPHLVFEITSLEYPRIDNSYIPLPERIRALVQVFSDMIRQADASEASMPTDLSDIYTFDVENTVSYRLNLLLGGSKSKERTNLNLMKYTLCALRVLDWWINDKSSYAYVSEQKIPYRTSGEGDTQPLLSVPVRSDQRDVFLQNIRLLHEAQKSDAASTGNSVQNTPPASQV</sequence>
<feature type="region of interest" description="Disordered" evidence="1">
    <location>
        <begin position="360"/>
        <end position="387"/>
    </location>
</feature>
<keyword evidence="3" id="KW-1185">Reference proteome</keyword>
<accession>S3L5V1</accession>
<dbReference type="STRING" id="1125699.HMPREF9194_00138"/>